<dbReference type="AlphaFoldDB" id="A0A0L6VIV3"/>
<organism evidence="2 3">
    <name type="scientific">Puccinia sorghi</name>
    <dbReference type="NCBI Taxonomy" id="27349"/>
    <lineage>
        <taxon>Eukaryota</taxon>
        <taxon>Fungi</taxon>
        <taxon>Dikarya</taxon>
        <taxon>Basidiomycota</taxon>
        <taxon>Pucciniomycotina</taxon>
        <taxon>Pucciniomycetes</taxon>
        <taxon>Pucciniales</taxon>
        <taxon>Pucciniaceae</taxon>
        <taxon>Puccinia</taxon>
    </lineage>
</organism>
<evidence type="ECO:0000313" key="2">
    <source>
        <dbReference type="EMBL" id="KNZ60683.1"/>
    </source>
</evidence>
<dbReference type="EMBL" id="LAVV01005764">
    <property type="protein sequence ID" value="KNZ60683.1"/>
    <property type="molecule type" value="Genomic_DNA"/>
</dbReference>
<keyword evidence="3" id="KW-1185">Reference proteome</keyword>
<reference evidence="2 3" key="1">
    <citation type="submission" date="2015-08" db="EMBL/GenBank/DDBJ databases">
        <title>Next Generation Sequencing and Analysis of the Genome of Puccinia sorghi L Schw, the Causal Agent of Maize Common Rust.</title>
        <authorList>
            <person name="Rochi L."/>
            <person name="Burguener G."/>
            <person name="Darino M."/>
            <person name="Turjanski A."/>
            <person name="Kreff E."/>
            <person name="Dieguez M.J."/>
            <person name="Sacco F."/>
        </authorList>
    </citation>
    <scope>NUCLEOTIDE SEQUENCE [LARGE SCALE GENOMIC DNA]</scope>
    <source>
        <strain evidence="2 3">RO10H11247</strain>
    </source>
</reference>
<proteinExistence type="predicted"/>
<feature type="transmembrane region" description="Helical" evidence="1">
    <location>
        <begin position="117"/>
        <end position="136"/>
    </location>
</feature>
<evidence type="ECO:0000313" key="3">
    <source>
        <dbReference type="Proteomes" id="UP000037035"/>
    </source>
</evidence>
<keyword evidence="1" id="KW-0472">Membrane</keyword>
<protein>
    <submittedName>
        <fullName evidence="2">Uncharacterized protein</fullName>
    </submittedName>
</protein>
<keyword evidence="1" id="KW-1133">Transmembrane helix</keyword>
<dbReference type="VEuPathDB" id="FungiDB:VP01_1518g1"/>
<comment type="caution">
    <text evidence="2">The sequence shown here is derived from an EMBL/GenBank/DDBJ whole genome shotgun (WGS) entry which is preliminary data.</text>
</comment>
<feature type="transmembrane region" description="Helical" evidence="1">
    <location>
        <begin position="85"/>
        <end position="105"/>
    </location>
</feature>
<gene>
    <name evidence="2" type="ORF">VP01_1518g1</name>
</gene>
<evidence type="ECO:0000256" key="1">
    <source>
        <dbReference type="SAM" id="Phobius"/>
    </source>
</evidence>
<keyword evidence="1" id="KW-0812">Transmembrane</keyword>
<dbReference type="Proteomes" id="UP000037035">
    <property type="component" value="Unassembled WGS sequence"/>
</dbReference>
<sequence length="561" mass="62942">MLFNLDVQNSTNESSKILKSNAITHFELQLSRKGTFKVYSTNSACLQQNPNLSKYSFISTSNNPSLSSNQILGYSNGLIHRLTGLLQGTLPCLYFHITYLVLGLYSFSSPSSSLYPLFAYISSCTFLIILPFPQLINIIHLPSPSNLSFCALSNQIPFSMLGCTLLNKLAQLPAVGVQKLPGSFWCYSNLSPKVIQPIFDAQSLQDAQQLSQFFFLQWGNNSEDPNAMIHFKTLQRLKRNFTWKTEIIEEKLPMIGENNVDTGEIIKQTGSIIHFKGGATFLNAFLCVSFRLEGNNPIQCCILSCYHLDIIVCKVLLHCSEPLPRRFLCESSKKKGRPPNHSFWNVVCLPDLLQLKKLENKNLVDCIRILFPESVTDRHFLLPRYLKQAFSYLKHFQFSGLKKSLNGWSLRACYNRHGFPWPLSLQPNMSAYWCLIGLKQVLPLIATSRLATRGGLEHASWAAGRSKPGAATGSFARSEDTSSRLAFVEPVCSRGRLHKNKPPWIPLPNEPGWDPPGLLFVEPMRTQRGLCYELCGNTIGVPSVTTTSNRLHENEASVNPA</sequence>
<accession>A0A0L6VIV3</accession>
<name>A0A0L6VIV3_9BASI</name>